<reference evidence="2" key="1">
    <citation type="journal article" date="2019" name="Int. J. Syst. Evol. Microbiol.">
        <title>The Global Catalogue of Microorganisms (GCM) 10K type strain sequencing project: providing services to taxonomists for standard genome sequencing and annotation.</title>
        <authorList>
            <consortium name="The Broad Institute Genomics Platform"/>
            <consortium name="The Broad Institute Genome Sequencing Center for Infectious Disease"/>
            <person name="Wu L."/>
            <person name="Ma J."/>
        </authorList>
    </citation>
    <scope>NUCLEOTIDE SEQUENCE [LARGE SCALE GENOMIC DNA]</scope>
    <source>
        <strain evidence="2">JCM 15313</strain>
    </source>
</reference>
<evidence type="ECO:0000313" key="2">
    <source>
        <dbReference type="Proteomes" id="UP001501585"/>
    </source>
</evidence>
<evidence type="ECO:0000313" key="1">
    <source>
        <dbReference type="EMBL" id="GAA2004437.1"/>
    </source>
</evidence>
<keyword evidence="2" id="KW-1185">Reference proteome</keyword>
<comment type="caution">
    <text evidence="1">The sequence shown here is derived from an EMBL/GenBank/DDBJ whole genome shotgun (WGS) entry which is preliminary data.</text>
</comment>
<dbReference type="EMBL" id="BAAAPC010000014">
    <property type="protein sequence ID" value="GAA2004437.1"/>
    <property type="molecule type" value="Genomic_DNA"/>
</dbReference>
<organism evidence="1 2">
    <name type="scientific">Nocardiopsis rhodophaea</name>
    <dbReference type="NCBI Taxonomy" id="280238"/>
    <lineage>
        <taxon>Bacteria</taxon>
        <taxon>Bacillati</taxon>
        <taxon>Actinomycetota</taxon>
        <taxon>Actinomycetes</taxon>
        <taxon>Streptosporangiales</taxon>
        <taxon>Nocardiopsidaceae</taxon>
        <taxon>Nocardiopsis</taxon>
    </lineage>
</organism>
<protein>
    <submittedName>
        <fullName evidence="1">Uncharacterized protein</fullName>
    </submittedName>
</protein>
<name>A0ABP5EPS4_9ACTN</name>
<sequence>MTVRFRVDTDRSPEIGVPVIHGYERYGTNPAGSRRISAMVEYEYRELRFPRGTSRGTARLALAEFAEYGRWELARVRLYSDGSRRVTLRRRIIRQVRTV</sequence>
<dbReference type="Proteomes" id="UP001501585">
    <property type="component" value="Unassembled WGS sequence"/>
</dbReference>
<gene>
    <name evidence="1" type="ORF">GCM10009799_34610</name>
</gene>
<dbReference type="InterPro" id="IPR043758">
    <property type="entry name" value="DUF5703"/>
</dbReference>
<accession>A0ABP5EPS4</accession>
<dbReference type="Pfam" id="PF18963">
    <property type="entry name" value="DUF5703"/>
    <property type="match status" value="1"/>
</dbReference>
<proteinExistence type="predicted"/>